<dbReference type="EMBL" id="LAZR01058495">
    <property type="protein sequence ID" value="KKK69763.1"/>
    <property type="molecule type" value="Genomic_DNA"/>
</dbReference>
<sequence length="118" mass="12868">MGNSALYTNVFYSFSEKKKSMDIQVLALTVIGAIAYGFLFFAKAYTTQTPKPPFDTYKFVATIVVSIIIGAIAGITGTPLTETDFLTQLVAYGAYVATIETMLKAIFGNRWPTSFPTP</sequence>
<proteinExistence type="predicted"/>
<dbReference type="AlphaFoldDB" id="A0A0F8XLC5"/>
<evidence type="ECO:0008006" key="3">
    <source>
        <dbReference type="Google" id="ProtNLM"/>
    </source>
</evidence>
<comment type="caution">
    <text evidence="2">The sequence shown here is derived from an EMBL/GenBank/DDBJ whole genome shotgun (WGS) entry which is preliminary data.</text>
</comment>
<reference evidence="2" key="1">
    <citation type="journal article" date="2015" name="Nature">
        <title>Complex archaea that bridge the gap between prokaryotes and eukaryotes.</title>
        <authorList>
            <person name="Spang A."/>
            <person name="Saw J.H."/>
            <person name="Jorgensen S.L."/>
            <person name="Zaremba-Niedzwiedzka K."/>
            <person name="Martijn J."/>
            <person name="Lind A.E."/>
            <person name="van Eijk R."/>
            <person name="Schleper C."/>
            <person name="Guy L."/>
            <person name="Ettema T.J."/>
        </authorList>
    </citation>
    <scope>NUCLEOTIDE SEQUENCE</scope>
</reference>
<keyword evidence="1" id="KW-1133">Transmembrane helix</keyword>
<protein>
    <recommendedName>
        <fullName evidence="3">EamA domain-containing protein</fullName>
    </recommendedName>
</protein>
<name>A0A0F8XLC5_9ZZZZ</name>
<keyword evidence="1" id="KW-0472">Membrane</keyword>
<feature type="transmembrane region" description="Helical" evidence="1">
    <location>
        <begin position="89"/>
        <end position="107"/>
    </location>
</feature>
<organism evidence="2">
    <name type="scientific">marine sediment metagenome</name>
    <dbReference type="NCBI Taxonomy" id="412755"/>
    <lineage>
        <taxon>unclassified sequences</taxon>
        <taxon>metagenomes</taxon>
        <taxon>ecological metagenomes</taxon>
    </lineage>
</organism>
<keyword evidence="1" id="KW-0812">Transmembrane</keyword>
<gene>
    <name evidence="2" type="ORF">LCGC14_2930790</name>
</gene>
<evidence type="ECO:0000256" key="1">
    <source>
        <dbReference type="SAM" id="Phobius"/>
    </source>
</evidence>
<evidence type="ECO:0000313" key="2">
    <source>
        <dbReference type="EMBL" id="KKK69763.1"/>
    </source>
</evidence>
<accession>A0A0F8XLC5</accession>
<feature type="transmembrane region" description="Helical" evidence="1">
    <location>
        <begin position="23"/>
        <end position="45"/>
    </location>
</feature>
<feature type="transmembrane region" description="Helical" evidence="1">
    <location>
        <begin position="57"/>
        <end position="77"/>
    </location>
</feature>